<proteinExistence type="predicted"/>
<comment type="caution">
    <text evidence="1">The sequence shown here is derived from an EMBL/GenBank/DDBJ whole genome shotgun (WGS) entry which is preliminary data.</text>
</comment>
<evidence type="ECO:0008006" key="3">
    <source>
        <dbReference type="Google" id="ProtNLM"/>
    </source>
</evidence>
<dbReference type="Proteomes" id="UP000607559">
    <property type="component" value="Unassembled WGS sequence"/>
</dbReference>
<name>A0A8J2UBL1_9BACT</name>
<organism evidence="1 2">
    <name type="scientific">Puia dinghuensis</name>
    <dbReference type="NCBI Taxonomy" id="1792502"/>
    <lineage>
        <taxon>Bacteria</taxon>
        <taxon>Pseudomonadati</taxon>
        <taxon>Bacteroidota</taxon>
        <taxon>Chitinophagia</taxon>
        <taxon>Chitinophagales</taxon>
        <taxon>Chitinophagaceae</taxon>
        <taxon>Puia</taxon>
    </lineage>
</organism>
<dbReference type="EMBL" id="BMJC01000001">
    <property type="protein sequence ID" value="GGA92009.1"/>
    <property type="molecule type" value="Genomic_DNA"/>
</dbReference>
<evidence type="ECO:0000313" key="1">
    <source>
        <dbReference type="EMBL" id="GGA92009.1"/>
    </source>
</evidence>
<accession>A0A8J2UBL1</accession>
<reference evidence="1" key="2">
    <citation type="submission" date="2020-09" db="EMBL/GenBank/DDBJ databases">
        <authorList>
            <person name="Sun Q."/>
            <person name="Zhou Y."/>
        </authorList>
    </citation>
    <scope>NUCLEOTIDE SEQUENCE</scope>
    <source>
        <strain evidence="1">CGMCC 1.15448</strain>
    </source>
</reference>
<evidence type="ECO:0000313" key="2">
    <source>
        <dbReference type="Proteomes" id="UP000607559"/>
    </source>
</evidence>
<sequence>MSLSYNTGGSKVADMASWVGLGFSLNAGGCISRTVYGLPDENRRTNPAYSLPQSLTAGQAKEELMAADVDYQPDVFYFNFNGKSGKFVLSNSSTISISPHQNLKIQAYDINGNPLDPPFYGMPTLMFKITDENGIVYEFKDYETNRTVSFDPDQTQSPNVKGPGVPLASTTAWYLTDMYSPTGDTIKFAYGTYELMYDLPSSEQQFVFLSGQTIGANAPPTQNRLVKNAVRSDNINKRLQQILFSNGSVRFNTRQPREDLIGDSVLNQIMVYRKNGTLLKGFSLNYKYSVGSVLGGLQADTASPSSTTDNFYASWINGISSSSNYRLMLTGISELDNASIPDGRNYSFDYDVSLGGLPSRFSKQRDYWGYYNGNTDNETSFLNYQLVGDQNNPSSYVFTGKEPDSNACRQNMLIKITYPTGGYTQFNYEMHNAYVGRGVLPPDVVSQTCSMPIDFPSYNTPGVGFVDTTINGIACYYKTFTFNTVGAGGYANINIAHMLYQGGTKPVMKFDIYDSNNQPYLLMYDLENNSLTQTTYVQVNSTTRVYTYNLSNYYFPNGTYKVIFTPITSFIGNSTYLNTYLSQPACIINGWSNIVVHTDTVDISRNIGGVRIRSTVDYDPVTNKYLQKNYNYNLINSSLSSGELVAGLSFIYPLTEFVVAPSDSINQAAYYSYIVLNGESNYALSTTQGSNVGYSTVTVTETDAMSGTPNGKSEYHYSSPKIFPDYYGSSPGPTDNFPYPPADSRDWERGLQLQRIDYKYVGGQYVPLRTENDSYGSPVFVDTEGGFVARYLVEVFPGIADTSAVFSGPAGAFANPETFNVAHYQLASGYVSLLTKSVTQVENGDSITETTNYAYGDAPSNMLPTSIASIDSKGNTVTTHLTYPFDYPVTNPITSQGRGVLNLQQHHILSPVVEKYVQKSAGTGTAIGVISGVYTSFKPSQTLLDTIFRLETPGPIQNYSPVGVSDAGTSLNSLYTPYISFGAYDNFGNLLQQSKIGDISQVYVWDYNAKYPIAAIKNAQSGDVAYTSFEADGAGNWTIGSGSVNTTTAITGHASYNLMGTISRSGLNSGATYIVSYWTTGNSLSISGTMAGFPTKGKTIFINNANWTLYVHKVSGQSTITVSGSGIIDELRLYPSTAQMTTYTYDPLIGMTSQTDAGNRVTYYEYDGLARLKRVRDQDYNIVKTLDYQYQALAGCGNGCYFVPLQTFAGTATLGYPVGVFNVNGKLLGNAANPQNFANVWNSDTADARIGTLAPGGDSLHFNMTLNTGQVLPASVTGCRYYQVDLAYNQLDAVRNINAAYVDFGDGTGMRLGRTPLDTANLRLAPGTVLHYGTGNSAVSDANFYIGYGPYYIHTYKDSSLKTISFYHNDGTETPAFDPWVYPATSLFRVTNFRGNYPQHMPFLGGTSYQQPGASSVAGVSNWSSISSITIWYPYGGYYGNLIDPWRNMRYAQDFLAADTNLTTIRAANGSYYTQGYADTTFTLSRLKSNWNTYFTKLTAIAICEDQWNHEDLSVIPNLSYFNLVAANQYHSNVPGGNPIIPLASGEIDTIFNQIAAGSGQHISGGFIVIHSGGSTYTSQGVSALNYLKSKGWTIYLNGVIQ</sequence>
<dbReference type="NCBIfam" id="TIGR01643">
    <property type="entry name" value="YD_repeat_2x"/>
    <property type="match status" value="1"/>
</dbReference>
<protein>
    <recommendedName>
        <fullName evidence="3">RHS repeat-associated core domain-containing protein</fullName>
    </recommendedName>
</protein>
<gene>
    <name evidence="1" type="ORF">GCM10011511_14260</name>
</gene>
<dbReference type="InterPro" id="IPR006530">
    <property type="entry name" value="YD"/>
</dbReference>
<keyword evidence="2" id="KW-1185">Reference proteome</keyword>
<reference evidence="1" key="1">
    <citation type="journal article" date="2014" name="Int. J. Syst. Evol. Microbiol.">
        <title>Complete genome sequence of Corynebacterium casei LMG S-19264T (=DSM 44701T), isolated from a smear-ripened cheese.</title>
        <authorList>
            <consortium name="US DOE Joint Genome Institute (JGI-PGF)"/>
            <person name="Walter F."/>
            <person name="Albersmeier A."/>
            <person name="Kalinowski J."/>
            <person name="Ruckert C."/>
        </authorList>
    </citation>
    <scope>NUCLEOTIDE SEQUENCE</scope>
    <source>
        <strain evidence="1">CGMCC 1.15448</strain>
    </source>
</reference>